<reference evidence="10 11" key="1">
    <citation type="journal article" date="2013" name="Genome Biol.">
        <title>The genome sequence of the most widely cultivated cacao type and its use to identify candidate genes regulating pod color.</title>
        <authorList>
            <person name="Motamayor J.C."/>
            <person name="Mockaitis K."/>
            <person name="Schmutz J."/>
            <person name="Haiminen N."/>
            <person name="Iii D.L."/>
            <person name="Cornejo O."/>
            <person name="Findley S.D."/>
            <person name="Zheng P."/>
            <person name="Utro F."/>
            <person name="Royaert S."/>
            <person name="Saski C."/>
            <person name="Jenkins J."/>
            <person name="Podicheti R."/>
            <person name="Zhao M."/>
            <person name="Scheffler B.E."/>
            <person name="Stack J.C."/>
            <person name="Feltus F.A."/>
            <person name="Mustiga G.M."/>
            <person name="Amores F."/>
            <person name="Phillips W."/>
            <person name="Marelli J.P."/>
            <person name="May G.D."/>
            <person name="Shapiro H."/>
            <person name="Ma J."/>
            <person name="Bustamante C.D."/>
            <person name="Schnell R.J."/>
            <person name="Main D."/>
            <person name="Gilbert D."/>
            <person name="Parida L."/>
            <person name="Kuhn D.N."/>
        </authorList>
    </citation>
    <scope>NUCLEOTIDE SEQUENCE [LARGE SCALE GENOMIC DNA]</scope>
    <source>
        <strain evidence="11">cv. Matina 1-6</strain>
    </source>
</reference>
<proteinExistence type="inferred from homology"/>
<sequence>MELQFPSFTALLLTSLFVFMVLKVLKRSKANNPPARLPPGPRKLPFIGNLHQLISSLPHHTLRDLAKKHGPLMHLQLGEVPSIVISSPEIAKEVLKDHATTFAQRPYLLASRIMSYDSVGIIFSPYGNYWKQLRKISTMELLSPSRVQSFQFIREEEVSALIKTISLNEGSPINLSEKIFSMTYGITSRAAFGKKSKGQEEFIRIITETTKRAGGFCLADMYPSNELLKLISGVRLKLEKLQRASDRILEDIVNEHKEKTNSTSEMGKQQGEEDLLDVLLKLKQSSDLEIPLTNDKIKAIILDILAAGSETSSTTMEWALSEMLKNPKVMKQAQAEVRQVFDRKGNVDEAGIHELKFLRLIVKETLRLHPAAPLLVPRECDEKCVISGYDILAKTKVIVNAWAIGRDSRYWKDAEKFNPDRFLDGSIDFRGTNFEYIPFGAGRRICPGISFALPNIELPLAQLLYHFDWMLPNGSKCEDLDMTECFGLSVRRKNDLFLIPIPYHPLPSE</sequence>
<keyword evidence="5 9" id="KW-0560">Oxidoreductase</keyword>
<evidence type="ECO:0000256" key="8">
    <source>
        <dbReference type="PIRSR" id="PIRSR602401-1"/>
    </source>
</evidence>
<keyword evidence="7 9" id="KW-0503">Monooxygenase</keyword>
<evidence type="ECO:0000256" key="1">
    <source>
        <dbReference type="ARBA" id="ARBA00001971"/>
    </source>
</evidence>
<dbReference type="EMBL" id="CM001885">
    <property type="protein sequence ID" value="EOY13942.1"/>
    <property type="molecule type" value="Genomic_DNA"/>
</dbReference>
<organism evidence="10 11">
    <name type="scientific">Theobroma cacao</name>
    <name type="common">Cacao</name>
    <name type="synonym">Cocoa</name>
    <dbReference type="NCBI Taxonomy" id="3641"/>
    <lineage>
        <taxon>Eukaryota</taxon>
        <taxon>Viridiplantae</taxon>
        <taxon>Streptophyta</taxon>
        <taxon>Embryophyta</taxon>
        <taxon>Tracheophyta</taxon>
        <taxon>Spermatophyta</taxon>
        <taxon>Magnoliopsida</taxon>
        <taxon>eudicotyledons</taxon>
        <taxon>Gunneridae</taxon>
        <taxon>Pentapetalae</taxon>
        <taxon>rosids</taxon>
        <taxon>malvids</taxon>
        <taxon>Malvales</taxon>
        <taxon>Malvaceae</taxon>
        <taxon>Byttnerioideae</taxon>
        <taxon>Theobroma</taxon>
    </lineage>
</organism>
<dbReference type="GO" id="GO:0016705">
    <property type="term" value="F:oxidoreductase activity, acting on paired donors, with incorporation or reduction of molecular oxygen"/>
    <property type="evidence" value="ECO:0007669"/>
    <property type="project" value="InterPro"/>
</dbReference>
<comment type="similarity">
    <text evidence="2 9">Belongs to the cytochrome P450 family.</text>
</comment>
<dbReference type="CDD" id="cd11072">
    <property type="entry name" value="CYP71-like"/>
    <property type="match status" value="1"/>
</dbReference>
<keyword evidence="3 8" id="KW-0349">Heme</keyword>
<protein>
    <submittedName>
        <fullName evidence="10">Cytochrome P450 71D10, putative</fullName>
    </submittedName>
</protein>
<evidence type="ECO:0000256" key="3">
    <source>
        <dbReference type="ARBA" id="ARBA00022617"/>
    </source>
</evidence>
<dbReference type="InParanoid" id="A0A061FB22"/>
<keyword evidence="4 8" id="KW-0479">Metal-binding</keyword>
<evidence type="ECO:0000256" key="6">
    <source>
        <dbReference type="ARBA" id="ARBA00023004"/>
    </source>
</evidence>
<dbReference type="GO" id="GO:0016491">
    <property type="term" value="F:oxidoreductase activity"/>
    <property type="evidence" value="ECO:0000318"/>
    <property type="project" value="GO_Central"/>
</dbReference>
<dbReference type="PROSITE" id="PS00086">
    <property type="entry name" value="CYTOCHROME_P450"/>
    <property type="match status" value="1"/>
</dbReference>
<accession>A0A061FB22</accession>
<dbReference type="FunFam" id="1.10.630.10:FF:000008">
    <property type="entry name" value="Cytochrome P450 71D8"/>
    <property type="match status" value="1"/>
</dbReference>
<name>A0A061FB22_THECC</name>
<dbReference type="GO" id="GO:0005506">
    <property type="term" value="F:iron ion binding"/>
    <property type="evidence" value="ECO:0007669"/>
    <property type="project" value="InterPro"/>
</dbReference>
<evidence type="ECO:0000256" key="4">
    <source>
        <dbReference type="ARBA" id="ARBA00022723"/>
    </source>
</evidence>
<dbReference type="PRINTS" id="PR00463">
    <property type="entry name" value="EP450I"/>
</dbReference>
<comment type="cofactor">
    <cofactor evidence="1 8">
        <name>heme</name>
        <dbReference type="ChEBI" id="CHEBI:30413"/>
    </cofactor>
</comment>
<dbReference type="InterPro" id="IPR036396">
    <property type="entry name" value="Cyt_P450_sf"/>
</dbReference>
<evidence type="ECO:0000256" key="2">
    <source>
        <dbReference type="ARBA" id="ARBA00010617"/>
    </source>
</evidence>
<dbReference type="OMA" id="WHKPYEF"/>
<dbReference type="InterPro" id="IPR002401">
    <property type="entry name" value="Cyt_P450_E_grp-I"/>
</dbReference>
<feature type="binding site" description="axial binding residue" evidence="8">
    <location>
        <position position="446"/>
    </location>
    <ligand>
        <name>heme</name>
        <dbReference type="ChEBI" id="CHEBI:30413"/>
    </ligand>
    <ligandPart>
        <name>Fe</name>
        <dbReference type="ChEBI" id="CHEBI:18248"/>
    </ligandPart>
</feature>
<dbReference type="PANTHER" id="PTHR47955:SF8">
    <property type="entry name" value="CYTOCHROME P450 71D11-LIKE"/>
    <property type="match status" value="1"/>
</dbReference>
<dbReference type="Proteomes" id="UP000026915">
    <property type="component" value="Chromosome 7"/>
</dbReference>
<evidence type="ECO:0000256" key="5">
    <source>
        <dbReference type="ARBA" id="ARBA00023002"/>
    </source>
</evidence>
<dbReference type="PRINTS" id="PR00385">
    <property type="entry name" value="P450"/>
</dbReference>
<dbReference type="GO" id="GO:0004497">
    <property type="term" value="F:monooxygenase activity"/>
    <property type="evidence" value="ECO:0007669"/>
    <property type="project" value="UniProtKB-KW"/>
</dbReference>
<keyword evidence="6 8" id="KW-0408">Iron</keyword>
<dbReference type="PANTHER" id="PTHR47955">
    <property type="entry name" value="CYTOCHROME P450 FAMILY 71 PROTEIN"/>
    <property type="match status" value="1"/>
</dbReference>
<dbReference type="eggNOG" id="KOG0156">
    <property type="taxonomic scope" value="Eukaryota"/>
</dbReference>
<dbReference type="InterPro" id="IPR001128">
    <property type="entry name" value="Cyt_P450"/>
</dbReference>
<evidence type="ECO:0000256" key="9">
    <source>
        <dbReference type="RuleBase" id="RU000461"/>
    </source>
</evidence>
<evidence type="ECO:0000313" key="11">
    <source>
        <dbReference type="Proteomes" id="UP000026915"/>
    </source>
</evidence>
<keyword evidence="11" id="KW-1185">Reference proteome</keyword>
<dbReference type="SUPFAM" id="SSF48264">
    <property type="entry name" value="Cytochrome P450"/>
    <property type="match status" value="1"/>
</dbReference>
<gene>
    <name evidence="10" type="ORF">TCM_032800</name>
</gene>
<dbReference type="GO" id="GO:0020037">
    <property type="term" value="F:heme binding"/>
    <property type="evidence" value="ECO:0007669"/>
    <property type="project" value="InterPro"/>
</dbReference>
<evidence type="ECO:0000256" key="7">
    <source>
        <dbReference type="ARBA" id="ARBA00023033"/>
    </source>
</evidence>
<dbReference type="Pfam" id="PF00067">
    <property type="entry name" value="p450"/>
    <property type="match status" value="1"/>
</dbReference>
<dbReference type="HOGENOM" id="CLU_001570_4_1_1"/>
<dbReference type="Gene3D" id="1.10.630.10">
    <property type="entry name" value="Cytochrome P450"/>
    <property type="match status" value="1"/>
</dbReference>
<dbReference type="AlphaFoldDB" id="A0A061FB22"/>
<dbReference type="Gramene" id="EOY13942">
    <property type="protein sequence ID" value="EOY13942"/>
    <property type="gene ID" value="TCM_032800"/>
</dbReference>
<dbReference type="InterPro" id="IPR017972">
    <property type="entry name" value="Cyt_P450_CS"/>
</dbReference>
<evidence type="ECO:0000313" key="10">
    <source>
        <dbReference type="EMBL" id="EOY13942.1"/>
    </source>
</evidence>